<protein>
    <submittedName>
        <fullName evidence="2">Uncharacterized protein</fullName>
    </submittedName>
</protein>
<evidence type="ECO:0000256" key="1">
    <source>
        <dbReference type="SAM" id="MobiDB-lite"/>
    </source>
</evidence>
<evidence type="ECO:0000313" key="3">
    <source>
        <dbReference type="Proteomes" id="UP001054889"/>
    </source>
</evidence>
<comment type="caution">
    <text evidence="2">The sequence shown here is derived from an EMBL/GenBank/DDBJ whole genome shotgun (WGS) entry which is preliminary data.</text>
</comment>
<proteinExistence type="predicted"/>
<sequence length="130" mass="14695">MASDDELYDYDYDDEELEDVDSEGVEMEEDDCDGGHLEDEDDVSVPEPPVKCLAITKEALSNAQQEDLTAVMNLFNIKQHHARADLIRYRWNMERITDQMERKGQDIMLMEAGVASPHQEGNDVPPGHGA</sequence>
<reference evidence="2" key="2">
    <citation type="submission" date="2021-12" db="EMBL/GenBank/DDBJ databases">
        <title>Resequencing data analysis of finger millet.</title>
        <authorList>
            <person name="Hatakeyama M."/>
            <person name="Aluri S."/>
            <person name="Balachadran M.T."/>
            <person name="Sivarajan S.R."/>
            <person name="Poveda L."/>
            <person name="Shimizu-Inatsugi R."/>
            <person name="Schlapbach R."/>
            <person name="Sreeman S.M."/>
            <person name="Shimizu K.K."/>
        </authorList>
    </citation>
    <scope>NUCLEOTIDE SEQUENCE</scope>
</reference>
<evidence type="ECO:0000313" key="2">
    <source>
        <dbReference type="EMBL" id="GJN24036.1"/>
    </source>
</evidence>
<keyword evidence="3" id="KW-1185">Reference proteome</keyword>
<name>A0AAV5ENA1_ELECO</name>
<dbReference type="EMBL" id="BQKI01000076">
    <property type="protein sequence ID" value="GJN24036.1"/>
    <property type="molecule type" value="Genomic_DNA"/>
</dbReference>
<feature type="region of interest" description="Disordered" evidence="1">
    <location>
        <begin position="1"/>
        <end position="47"/>
    </location>
</feature>
<organism evidence="2 3">
    <name type="scientific">Eleusine coracana subsp. coracana</name>
    <dbReference type="NCBI Taxonomy" id="191504"/>
    <lineage>
        <taxon>Eukaryota</taxon>
        <taxon>Viridiplantae</taxon>
        <taxon>Streptophyta</taxon>
        <taxon>Embryophyta</taxon>
        <taxon>Tracheophyta</taxon>
        <taxon>Spermatophyta</taxon>
        <taxon>Magnoliopsida</taxon>
        <taxon>Liliopsida</taxon>
        <taxon>Poales</taxon>
        <taxon>Poaceae</taxon>
        <taxon>PACMAD clade</taxon>
        <taxon>Chloridoideae</taxon>
        <taxon>Cynodonteae</taxon>
        <taxon>Eleusininae</taxon>
        <taxon>Eleusine</taxon>
    </lineage>
</organism>
<dbReference type="Proteomes" id="UP001054889">
    <property type="component" value="Unassembled WGS sequence"/>
</dbReference>
<accession>A0AAV5ENA1</accession>
<feature type="compositionally biased region" description="Acidic residues" evidence="1">
    <location>
        <begin position="1"/>
        <end position="44"/>
    </location>
</feature>
<dbReference type="AlphaFoldDB" id="A0AAV5ENA1"/>
<gene>
    <name evidence="2" type="primary">gb11744</name>
    <name evidence="2" type="ORF">PR202_gb11744</name>
</gene>
<reference evidence="2" key="1">
    <citation type="journal article" date="2018" name="DNA Res.">
        <title>Multiple hybrid de novo genome assembly of finger millet, an orphan allotetraploid crop.</title>
        <authorList>
            <person name="Hatakeyama M."/>
            <person name="Aluri S."/>
            <person name="Balachadran M.T."/>
            <person name="Sivarajan S.R."/>
            <person name="Patrignani A."/>
            <person name="Gruter S."/>
            <person name="Poveda L."/>
            <person name="Shimizu-Inatsugi R."/>
            <person name="Baeten J."/>
            <person name="Francoijs K.J."/>
            <person name="Nataraja K.N."/>
            <person name="Reddy Y.A.N."/>
            <person name="Phadnis S."/>
            <person name="Ravikumar R.L."/>
            <person name="Schlapbach R."/>
            <person name="Sreeman S.M."/>
            <person name="Shimizu K.K."/>
        </authorList>
    </citation>
    <scope>NUCLEOTIDE SEQUENCE</scope>
</reference>